<dbReference type="PIRSF" id="PIRSF000232">
    <property type="entry name" value="YdjA"/>
    <property type="match status" value="1"/>
</dbReference>
<evidence type="ECO:0000256" key="8">
    <source>
        <dbReference type="PIRNR" id="PIRNR000232"/>
    </source>
</evidence>
<protein>
    <recommendedName>
        <fullName evidence="8">Putative NAD(P)H nitroreductase</fullName>
        <ecNumber evidence="8">1.-.-.-</ecNumber>
    </recommendedName>
</protein>
<dbReference type="InterPro" id="IPR052530">
    <property type="entry name" value="NAD(P)H_nitroreductase"/>
</dbReference>
<dbReference type="EC" id="1.-.-.-" evidence="8"/>
<comment type="similarity">
    <text evidence="2 8">Belongs to the nitroreductase family.</text>
</comment>
<dbReference type="PANTHER" id="PTHR43821:SF1">
    <property type="entry name" value="NAD(P)H NITROREDUCTASE YDJA-RELATED"/>
    <property type="match status" value="1"/>
</dbReference>
<evidence type="ECO:0000256" key="1">
    <source>
        <dbReference type="ARBA" id="ARBA00001917"/>
    </source>
</evidence>
<dbReference type="Gene3D" id="3.40.109.10">
    <property type="entry name" value="NADH Oxidase"/>
    <property type="match status" value="1"/>
</dbReference>
<keyword evidence="11" id="KW-1185">Reference proteome</keyword>
<dbReference type="Proteomes" id="UP001057134">
    <property type="component" value="Chromosome"/>
</dbReference>
<dbReference type="InterPro" id="IPR026021">
    <property type="entry name" value="YdjA-like"/>
</dbReference>
<accession>A0ABY4RZD0</accession>
<evidence type="ECO:0000313" key="10">
    <source>
        <dbReference type="EMBL" id="UQZ86981.1"/>
    </source>
</evidence>
<evidence type="ECO:0000256" key="2">
    <source>
        <dbReference type="ARBA" id="ARBA00007118"/>
    </source>
</evidence>
<evidence type="ECO:0000313" key="11">
    <source>
        <dbReference type="Proteomes" id="UP001057134"/>
    </source>
</evidence>
<evidence type="ECO:0000259" key="9">
    <source>
        <dbReference type="Pfam" id="PF00881"/>
    </source>
</evidence>
<keyword evidence="4 8" id="KW-0288">FMN</keyword>
<evidence type="ECO:0000256" key="4">
    <source>
        <dbReference type="ARBA" id="ARBA00022643"/>
    </source>
</evidence>
<reference evidence="10" key="2">
    <citation type="journal article" date="2021" name="J Anim Sci Technol">
        <title>Complete genome sequence of Paenibacillus konkukensis sp. nov. SK3146 as a potential probiotic strain.</title>
        <authorList>
            <person name="Jung H.I."/>
            <person name="Park S."/>
            <person name="Niu K.M."/>
            <person name="Lee S.W."/>
            <person name="Kothari D."/>
            <person name="Yi K.J."/>
            <person name="Kim S.K."/>
        </authorList>
    </citation>
    <scope>NUCLEOTIDE SEQUENCE</scope>
    <source>
        <strain evidence="10">SK3146</strain>
    </source>
</reference>
<evidence type="ECO:0000256" key="5">
    <source>
        <dbReference type="ARBA" id="ARBA00022857"/>
    </source>
</evidence>
<dbReference type="Pfam" id="PF00881">
    <property type="entry name" value="Nitroreductase"/>
    <property type="match status" value="1"/>
</dbReference>
<evidence type="ECO:0000256" key="6">
    <source>
        <dbReference type="ARBA" id="ARBA00023002"/>
    </source>
</evidence>
<dbReference type="EMBL" id="CP027059">
    <property type="protein sequence ID" value="UQZ86981.1"/>
    <property type="molecule type" value="Genomic_DNA"/>
</dbReference>
<evidence type="ECO:0000256" key="7">
    <source>
        <dbReference type="ARBA" id="ARBA00023027"/>
    </source>
</evidence>
<proteinExistence type="inferred from homology"/>
<keyword evidence="5 8" id="KW-0521">NADP</keyword>
<keyword evidence="3 8" id="KW-0285">Flavoprotein</keyword>
<evidence type="ECO:0000256" key="3">
    <source>
        <dbReference type="ARBA" id="ARBA00022630"/>
    </source>
</evidence>
<keyword evidence="7 8" id="KW-0520">NAD</keyword>
<dbReference type="InterPro" id="IPR029479">
    <property type="entry name" value="Nitroreductase"/>
</dbReference>
<organism evidence="10 11">
    <name type="scientific">Paenibacillus konkukensis</name>
    <dbReference type="NCBI Taxonomy" id="2020716"/>
    <lineage>
        <taxon>Bacteria</taxon>
        <taxon>Bacillati</taxon>
        <taxon>Bacillota</taxon>
        <taxon>Bacilli</taxon>
        <taxon>Bacillales</taxon>
        <taxon>Paenibacillaceae</taxon>
        <taxon>Paenibacillus</taxon>
    </lineage>
</organism>
<dbReference type="PANTHER" id="PTHR43821">
    <property type="entry name" value="NAD(P)H NITROREDUCTASE YDJA-RELATED"/>
    <property type="match status" value="1"/>
</dbReference>
<comment type="cofactor">
    <cofactor evidence="1 8">
        <name>FMN</name>
        <dbReference type="ChEBI" id="CHEBI:58210"/>
    </cofactor>
</comment>
<sequence>MAEPLTISLSMSLGEALRSRRSVGRVKQEPVDRQWIETLLEAANWAPSHHATEPWRFFVMTGAGRQTLADAYADIAAETLQAGTEEEVQTLRRKAGDKAFRAPVVIAVAVSPSSSQAVNRMEEFAAAHSAVQNMLLAAHALGLGAIWRSGEPAYHPRMKQAFGLGESEAIVGLVYVGYPDMQQLPGKREPYTGKTVWLEQ</sequence>
<reference evidence="10" key="1">
    <citation type="submission" date="2018-02" db="EMBL/GenBank/DDBJ databases">
        <authorList>
            <person name="Kim S.-K."/>
            <person name="Jung H.-I."/>
            <person name="Lee S.-W."/>
        </authorList>
    </citation>
    <scope>NUCLEOTIDE SEQUENCE</scope>
    <source>
        <strain evidence="10">SK3146</strain>
    </source>
</reference>
<dbReference type="RefSeq" id="WP_249862477.1">
    <property type="nucleotide sequence ID" value="NZ_CP027059.1"/>
</dbReference>
<dbReference type="SUPFAM" id="SSF55469">
    <property type="entry name" value="FMN-dependent nitroreductase-like"/>
    <property type="match status" value="1"/>
</dbReference>
<gene>
    <name evidence="10" type="primary">ydjA_3</name>
    <name evidence="10" type="ORF">SK3146_06274</name>
</gene>
<dbReference type="CDD" id="cd02135">
    <property type="entry name" value="YdjA-like"/>
    <property type="match status" value="1"/>
</dbReference>
<feature type="domain" description="Nitroreductase" evidence="9">
    <location>
        <begin position="17"/>
        <end position="178"/>
    </location>
</feature>
<dbReference type="GO" id="GO:0016491">
    <property type="term" value="F:oxidoreductase activity"/>
    <property type="evidence" value="ECO:0007669"/>
    <property type="project" value="UniProtKB-KW"/>
</dbReference>
<keyword evidence="6 8" id="KW-0560">Oxidoreductase</keyword>
<name>A0ABY4RZD0_9BACL</name>
<dbReference type="InterPro" id="IPR000415">
    <property type="entry name" value="Nitroreductase-like"/>
</dbReference>